<dbReference type="EMBL" id="JALHBS010000081">
    <property type="protein sequence ID" value="MCP3056141.1"/>
    <property type="molecule type" value="Genomic_DNA"/>
</dbReference>
<feature type="transmembrane region" description="Helical" evidence="1">
    <location>
        <begin position="286"/>
        <end position="305"/>
    </location>
</feature>
<feature type="transmembrane region" description="Helical" evidence="1">
    <location>
        <begin position="35"/>
        <end position="56"/>
    </location>
</feature>
<feature type="transmembrane region" description="Helical" evidence="1">
    <location>
        <begin position="68"/>
        <end position="90"/>
    </location>
</feature>
<evidence type="ECO:0000259" key="2">
    <source>
        <dbReference type="Pfam" id="PF00892"/>
    </source>
</evidence>
<evidence type="ECO:0000313" key="4">
    <source>
        <dbReference type="Proteomes" id="UP001155220"/>
    </source>
</evidence>
<dbReference type="Gene3D" id="1.10.3730.20">
    <property type="match status" value="1"/>
</dbReference>
<keyword evidence="1" id="KW-0812">Transmembrane</keyword>
<proteinExistence type="predicted"/>
<dbReference type="SUPFAM" id="SSF103481">
    <property type="entry name" value="Multidrug resistance efflux transporter EmrE"/>
    <property type="match status" value="2"/>
</dbReference>
<feature type="transmembrane region" description="Helical" evidence="1">
    <location>
        <begin position="257"/>
        <end position="279"/>
    </location>
</feature>
<dbReference type="Pfam" id="PF00892">
    <property type="entry name" value="EamA"/>
    <property type="match status" value="2"/>
</dbReference>
<feature type="domain" description="EamA" evidence="2">
    <location>
        <begin position="167"/>
        <end position="302"/>
    </location>
</feature>
<evidence type="ECO:0000256" key="1">
    <source>
        <dbReference type="SAM" id="Phobius"/>
    </source>
</evidence>
<name>A0A9X2KG72_9HYPH</name>
<gene>
    <name evidence="3" type="ORF">MJ956_13445</name>
</gene>
<dbReference type="AlphaFoldDB" id="A0A9X2KG72"/>
<keyword evidence="1" id="KW-0472">Membrane</keyword>
<protein>
    <submittedName>
        <fullName evidence="3">DMT family transporter</fullName>
    </submittedName>
</protein>
<dbReference type="PANTHER" id="PTHR22911">
    <property type="entry name" value="ACYL-MALONYL CONDENSING ENZYME-RELATED"/>
    <property type="match status" value="1"/>
</dbReference>
<keyword evidence="4" id="KW-1185">Reference proteome</keyword>
<feature type="transmembrane region" description="Helical" evidence="1">
    <location>
        <begin position="110"/>
        <end position="143"/>
    </location>
</feature>
<dbReference type="GO" id="GO:0016020">
    <property type="term" value="C:membrane"/>
    <property type="evidence" value="ECO:0007669"/>
    <property type="project" value="InterPro"/>
</dbReference>
<dbReference type="PANTHER" id="PTHR22911:SF137">
    <property type="entry name" value="SOLUTE CARRIER FAMILY 35 MEMBER G2-RELATED"/>
    <property type="match status" value="1"/>
</dbReference>
<sequence length="306" mass="32407">MPLWIPITITAAFLQNLRSALQRQLKGRMGTTGATFARFGFGFPFAVLYVFALGFLFDMGLPTPNATFLFAVAFGGIAQILATFLLVYLFSFRNFMVGTAYSKTEPMQAALFGLLILGEAIAPLAFVAIVVGVFGVGLISVAGRGGGARRGWKGLADGLVSREAGIGLLSGALFGVSAVCFRWASLSLGDGGVLMRAAMTLAFATGIQTLAMLAWMALRDRAELKAVARAWRPALLVGIVGVCGSAGWFTAMTLEKVAYVRALGQIELVFTYASSVFWFRETITRMELAGCLLIVGGIVVLLAAAT</sequence>
<dbReference type="Proteomes" id="UP001155220">
    <property type="component" value="Unassembled WGS sequence"/>
</dbReference>
<reference evidence="3" key="1">
    <citation type="submission" date="2022-03" db="EMBL/GenBank/DDBJ databases">
        <title>Aurantimonas Liuensis sp. Nov., isolated from the hadal seawater of the Mariana Trench.</title>
        <authorList>
            <person name="Liu R."/>
        </authorList>
    </citation>
    <scope>NUCLEOTIDE SEQUENCE</scope>
    <source>
        <strain evidence="3">LRZ36</strain>
    </source>
</reference>
<feature type="transmembrane region" description="Helical" evidence="1">
    <location>
        <begin position="164"/>
        <end position="185"/>
    </location>
</feature>
<dbReference type="InterPro" id="IPR037185">
    <property type="entry name" value="EmrE-like"/>
</dbReference>
<feature type="transmembrane region" description="Helical" evidence="1">
    <location>
        <begin position="230"/>
        <end position="251"/>
    </location>
</feature>
<feature type="transmembrane region" description="Helical" evidence="1">
    <location>
        <begin position="197"/>
        <end position="218"/>
    </location>
</feature>
<evidence type="ECO:0000313" key="3">
    <source>
        <dbReference type="EMBL" id="MCP3056141.1"/>
    </source>
</evidence>
<keyword evidence="1" id="KW-1133">Transmembrane helix</keyword>
<organism evidence="3 4">
    <name type="scientific">Aurantimonas marianensis</name>
    <dbReference type="NCBI Taxonomy" id="2920428"/>
    <lineage>
        <taxon>Bacteria</taxon>
        <taxon>Pseudomonadati</taxon>
        <taxon>Pseudomonadota</taxon>
        <taxon>Alphaproteobacteria</taxon>
        <taxon>Hyphomicrobiales</taxon>
        <taxon>Aurantimonadaceae</taxon>
        <taxon>Aurantimonas</taxon>
    </lineage>
</organism>
<dbReference type="RefSeq" id="WP_253964956.1">
    <property type="nucleotide sequence ID" value="NZ_JALHBS010000081.1"/>
</dbReference>
<feature type="domain" description="EamA" evidence="2">
    <location>
        <begin position="4"/>
        <end position="140"/>
    </location>
</feature>
<comment type="caution">
    <text evidence="3">The sequence shown here is derived from an EMBL/GenBank/DDBJ whole genome shotgun (WGS) entry which is preliminary data.</text>
</comment>
<accession>A0A9X2KG72</accession>
<dbReference type="InterPro" id="IPR000620">
    <property type="entry name" value="EamA_dom"/>
</dbReference>